<dbReference type="PROSITE" id="PS51819">
    <property type="entry name" value="VOC"/>
    <property type="match status" value="1"/>
</dbReference>
<dbReference type="Proteomes" id="UP000195897">
    <property type="component" value="Unassembled WGS sequence"/>
</dbReference>
<dbReference type="RefSeq" id="WP_087373658.1">
    <property type="nucleotide sequence ID" value="NZ_NFKK01000013.1"/>
</dbReference>
<evidence type="ECO:0000313" key="2">
    <source>
        <dbReference type="EMBL" id="OUP52071.1"/>
    </source>
</evidence>
<proteinExistence type="predicted"/>
<reference evidence="3" key="1">
    <citation type="submission" date="2017-04" db="EMBL/GenBank/DDBJ databases">
        <title>Function of individual gut microbiota members based on whole genome sequencing of pure cultures obtained from chicken caecum.</title>
        <authorList>
            <person name="Medvecky M."/>
            <person name="Cejkova D."/>
            <person name="Polansky O."/>
            <person name="Karasova D."/>
            <person name="Kubasova T."/>
            <person name="Cizek A."/>
            <person name="Rychlik I."/>
        </authorList>
    </citation>
    <scope>NUCLEOTIDE SEQUENCE [LARGE SCALE GENOMIC DNA]</scope>
    <source>
        <strain evidence="3">An180</strain>
    </source>
</reference>
<dbReference type="AlphaFoldDB" id="A0A1Y4LBA2"/>
<name>A0A1Y4LBA2_9FIRM</name>
<gene>
    <name evidence="2" type="ORF">B5F17_10510</name>
</gene>
<dbReference type="InterPro" id="IPR037523">
    <property type="entry name" value="VOC_core"/>
</dbReference>
<dbReference type="SUPFAM" id="SSF54593">
    <property type="entry name" value="Glyoxalase/Bleomycin resistance protein/Dihydroxybiphenyl dioxygenase"/>
    <property type="match status" value="1"/>
</dbReference>
<feature type="domain" description="VOC" evidence="1">
    <location>
        <begin position="5"/>
        <end position="114"/>
    </location>
</feature>
<organism evidence="2 3">
    <name type="scientific">Butyricicoccus pullicaecorum</name>
    <dbReference type="NCBI Taxonomy" id="501571"/>
    <lineage>
        <taxon>Bacteria</taxon>
        <taxon>Bacillati</taxon>
        <taxon>Bacillota</taxon>
        <taxon>Clostridia</taxon>
        <taxon>Eubacteriales</taxon>
        <taxon>Butyricicoccaceae</taxon>
        <taxon>Butyricicoccus</taxon>
    </lineage>
</organism>
<keyword evidence="2" id="KW-0808">Transferase</keyword>
<evidence type="ECO:0000313" key="3">
    <source>
        <dbReference type="Proteomes" id="UP000195897"/>
    </source>
</evidence>
<evidence type="ECO:0000259" key="1">
    <source>
        <dbReference type="PROSITE" id="PS51819"/>
    </source>
</evidence>
<dbReference type="GO" id="GO:0016301">
    <property type="term" value="F:kinase activity"/>
    <property type="evidence" value="ECO:0007669"/>
    <property type="project" value="UniProtKB-KW"/>
</dbReference>
<accession>A0A1Y4LBA2</accession>
<dbReference type="Gene3D" id="3.10.180.10">
    <property type="entry name" value="2,3-Dihydroxybiphenyl 1,2-Dioxygenase, domain 1"/>
    <property type="match status" value="1"/>
</dbReference>
<dbReference type="InterPro" id="IPR029068">
    <property type="entry name" value="Glyas_Bleomycin-R_OHBP_Dase"/>
</dbReference>
<dbReference type="EMBL" id="NFKK01000013">
    <property type="protein sequence ID" value="OUP52071.1"/>
    <property type="molecule type" value="Genomic_DNA"/>
</dbReference>
<keyword evidence="2" id="KW-0418">Kinase</keyword>
<comment type="caution">
    <text evidence="2">The sequence shown here is derived from an EMBL/GenBank/DDBJ whole genome shotgun (WGS) entry which is preliminary data.</text>
</comment>
<dbReference type="CDD" id="cd06587">
    <property type="entry name" value="VOC"/>
    <property type="match status" value="1"/>
</dbReference>
<protein>
    <submittedName>
        <fullName evidence="2">Khg/kdpg family aldolase/carbohydrate kinase</fullName>
    </submittedName>
</protein>
<sequence length="115" mass="12298">MAEFSLAHVGINAQNPEEARRAAELFCTLFGFELKDGNSSIFAGAGVEVMKTPYRGTMGHIAIGTPDVAAARAELEARGFQFDESTAKFKADGRLNAIYLTDEICGFAVHLVGKA</sequence>